<feature type="domain" description="Endonuclease/exonuclease/phosphatase" evidence="2">
    <location>
        <begin position="348"/>
        <end position="475"/>
    </location>
</feature>
<keyword evidence="4" id="KW-1185">Reference proteome</keyword>
<dbReference type="SUPFAM" id="SSF56219">
    <property type="entry name" value="DNase I-like"/>
    <property type="match status" value="1"/>
</dbReference>
<keyword evidence="1" id="KW-0175">Coiled coil</keyword>
<reference evidence="3 4" key="1">
    <citation type="submission" date="2024-09" db="EMBL/GenBank/DDBJ databases">
        <title>Chromosome-scale assembly of Riccia sorocarpa.</title>
        <authorList>
            <person name="Paukszto L."/>
        </authorList>
    </citation>
    <scope>NUCLEOTIDE SEQUENCE [LARGE SCALE GENOMIC DNA]</scope>
    <source>
        <strain evidence="3">LP-2024</strain>
        <tissue evidence="3">Aerial parts of the thallus</tissue>
    </source>
</reference>
<evidence type="ECO:0000313" key="3">
    <source>
        <dbReference type="EMBL" id="KAL3700657.1"/>
    </source>
</evidence>
<dbReference type="Gene3D" id="3.60.10.10">
    <property type="entry name" value="Endonuclease/exonuclease/phosphatase"/>
    <property type="match status" value="1"/>
</dbReference>
<evidence type="ECO:0000256" key="1">
    <source>
        <dbReference type="SAM" id="Coils"/>
    </source>
</evidence>
<sequence length="527" mass="58351">MASSSIGVTEISEGPATEIAAERLVSILQEAEVIREPVRRVDDLAEETGLTWELNTFGDWRRYRVEVERDTTITDRLKYKTVKKDLCRGTDRPVYVHRLWNGKVAPEHTSFGTPLKGKIGYARAGIEVAIPGFKNPDVTPKGTSVPALLDIRDDSLLGEVSQVKRAFGDMQMDFRKLRQLSEEQALEIKQLKSICEEGKNRSVSLAKNMSGVEEALIGQSTLTKVTETQLKGVSETLTVLVKTVESVVAQPAIVPQENFSQVMQALEGRLKTYTEVASEAQSVALQEREEERLARQARSLNIRISGLEELEGEVIKEVVAGFFEDTLRVSSPGFSEATSLGNKDLWEKADIVTLVETWDTSDNTVAEIDGFTRVASLWNPKRFSKGRGFGGLAVWVRNGINTIVTVEKADTRKQFLCCRIADNDTSVFLVLCYFAPMGSPVYSSNDTDPFLELSRTVIDLRDWGPVLVIGDFNSRTGTSQGLILPDPGGVIRQSSETEVWTRESAETGSNSMADSFYILLPPVVWLS</sequence>
<gene>
    <name evidence="3" type="ORF">R1sor_018679</name>
</gene>
<name>A0ABD3ID33_9MARC</name>
<dbReference type="InterPro" id="IPR005135">
    <property type="entry name" value="Endo/exonuclease/phosphatase"/>
</dbReference>
<accession>A0ABD3ID33</accession>
<dbReference type="EMBL" id="JBJQOH010000001">
    <property type="protein sequence ID" value="KAL3700657.1"/>
    <property type="molecule type" value="Genomic_DNA"/>
</dbReference>
<dbReference type="InterPro" id="IPR036691">
    <property type="entry name" value="Endo/exonu/phosph_ase_sf"/>
</dbReference>
<protein>
    <recommendedName>
        <fullName evidence="2">Endonuclease/exonuclease/phosphatase domain-containing protein</fullName>
    </recommendedName>
</protein>
<proteinExistence type="predicted"/>
<feature type="coiled-coil region" evidence="1">
    <location>
        <begin position="283"/>
        <end position="310"/>
    </location>
</feature>
<evidence type="ECO:0000313" key="4">
    <source>
        <dbReference type="Proteomes" id="UP001633002"/>
    </source>
</evidence>
<evidence type="ECO:0000259" key="2">
    <source>
        <dbReference type="Pfam" id="PF03372"/>
    </source>
</evidence>
<comment type="caution">
    <text evidence="3">The sequence shown here is derived from an EMBL/GenBank/DDBJ whole genome shotgun (WGS) entry which is preliminary data.</text>
</comment>
<dbReference type="Proteomes" id="UP001633002">
    <property type="component" value="Unassembled WGS sequence"/>
</dbReference>
<organism evidence="3 4">
    <name type="scientific">Riccia sorocarpa</name>
    <dbReference type="NCBI Taxonomy" id="122646"/>
    <lineage>
        <taxon>Eukaryota</taxon>
        <taxon>Viridiplantae</taxon>
        <taxon>Streptophyta</taxon>
        <taxon>Embryophyta</taxon>
        <taxon>Marchantiophyta</taxon>
        <taxon>Marchantiopsida</taxon>
        <taxon>Marchantiidae</taxon>
        <taxon>Marchantiales</taxon>
        <taxon>Ricciaceae</taxon>
        <taxon>Riccia</taxon>
    </lineage>
</organism>
<dbReference type="Pfam" id="PF03372">
    <property type="entry name" value="Exo_endo_phos"/>
    <property type="match status" value="1"/>
</dbReference>
<dbReference type="AlphaFoldDB" id="A0ABD3ID33"/>